<evidence type="ECO:0000313" key="2">
    <source>
        <dbReference type="Proteomes" id="UP000028058"/>
    </source>
</evidence>
<evidence type="ECO:0000313" key="1">
    <source>
        <dbReference type="EMBL" id="RKM98276.1"/>
    </source>
</evidence>
<gene>
    <name evidence="1" type="ORF">SFRA_005655</name>
</gene>
<accession>A0A3R7HLS9</accession>
<keyword evidence="2" id="KW-1185">Reference proteome</keyword>
<dbReference type="GO" id="GO:0003677">
    <property type="term" value="F:DNA binding"/>
    <property type="evidence" value="ECO:0007669"/>
    <property type="project" value="UniProtKB-KW"/>
</dbReference>
<protein>
    <submittedName>
        <fullName evidence="1">DNA-binding protein</fullName>
    </submittedName>
</protein>
<sequence length="80" mass="9463">MKEKAHRYLRLLVSSEVDPHEVSDWAMQVMRSDSDDLLDPRTWRALDRLSGADLMVGPDIYLHGIEDFNEWLREFEMPET</sequence>
<reference evidence="1 2" key="1">
    <citation type="journal article" date="2014" name="Genome Announc.">
        <title>Draft Genome Sequence of Streptomyces fradiae ATCC 19609, a Strain Highly Sensitive to Antibiotics.</title>
        <authorList>
            <person name="Bekker O.B."/>
            <person name="Klimina K.M."/>
            <person name="Vatlin A.A."/>
            <person name="Zakharevich N.V."/>
            <person name="Kasianov A.S."/>
            <person name="Danilenko V.N."/>
        </authorList>
    </citation>
    <scope>NUCLEOTIDE SEQUENCE [LARGE SCALE GENOMIC DNA]</scope>
    <source>
        <strain evidence="1 2">ATCC 19609</strain>
    </source>
</reference>
<dbReference type="OrthoDB" id="4331753at2"/>
<dbReference type="AlphaFoldDB" id="A0A3R7HLS9"/>
<dbReference type="EMBL" id="JNAD02000002">
    <property type="protein sequence ID" value="RKM98276.1"/>
    <property type="molecule type" value="Genomic_DNA"/>
</dbReference>
<organism evidence="1 2">
    <name type="scientific">Streptomyces xinghaiensis</name>
    <dbReference type="NCBI Taxonomy" id="1038928"/>
    <lineage>
        <taxon>Bacteria</taxon>
        <taxon>Bacillati</taxon>
        <taxon>Actinomycetota</taxon>
        <taxon>Actinomycetes</taxon>
        <taxon>Kitasatosporales</taxon>
        <taxon>Streptomycetaceae</taxon>
        <taxon>Streptomyces</taxon>
    </lineage>
</organism>
<proteinExistence type="predicted"/>
<dbReference type="Proteomes" id="UP000028058">
    <property type="component" value="Unassembled WGS sequence"/>
</dbReference>
<name>A0A3R7HLS9_9ACTN</name>
<comment type="caution">
    <text evidence="1">The sequence shown here is derived from an EMBL/GenBank/DDBJ whole genome shotgun (WGS) entry which is preliminary data.</text>
</comment>
<keyword evidence="1" id="KW-0238">DNA-binding</keyword>